<organism evidence="16 17">
    <name type="scientific">Lentinula aciculospora</name>
    <dbReference type="NCBI Taxonomy" id="153920"/>
    <lineage>
        <taxon>Eukaryota</taxon>
        <taxon>Fungi</taxon>
        <taxon>Dikarya</taxon>
        <taxon>Basidiomycota</taxon>
        <taxon>Agaricomycotina</taxon>
        <taxon>Agaricomycetes</taxon>
        <taxon>Agaricomycetidae</taxon>
        <taxon>Agaricales</taxon>
        <taxon>Marasmiineae</taxon>
        <taxon>Omphalotaceae</taxon>
        <taxon>Lentinula</taxon>
    </lineage>
</organism>
<dbReference type="Pfam" id="PF00176">
    <property type="entry name" value="SNF2-rel_dom"/>
    <property type="match status" value="1"/>
</dbReference>
<dbReference type="Gene3D" id="1.25.10.10">
    <property type="entry name" value="Leucine-rich Repeat Variant"/>
    <property type="match status" value="2"/>
</dbReference>
<dbReference type="InterPro" id="IPR000330">
    <property type="entry name" value="SNF2_N"/>
</dbReference>
<feature type="region of interest" description="Disordered" evidence="12">
    <location>
        <begin position="196"/>
        <end position="332"/>
    </location>
</feature>
<dbReference type="InterPro" id="IPR027417">
    <property type="entry name" value="P-loop_NTPase"/>
</dbReference>
<dbReference type="GO" id="GO:0004386">
    <property type="term" value="F:helicase activity"/>
    <property type="evidence" value="ECO:0007669"/>
    <property type="project" value="UniProtKB-KW"/>
</dbReference>
<keyword evidence="7" id="KW-0067">ATP-binding</keyword>
<comment type="caution">
    <text evidence="16">The sequence shown here is derived from an EMBL/GenBank/DDBJ whole genome shotgun (WGS) entry which is preliminary data.</text>
</comment>
<evidence type="ECO:0000313" key="17">
    <source>
        <dbReference type="Proteomes" id="UP001150266"/>
    </source>
</evidence>
<evidence type="ECO:0000313" key="16">
    <source>
        <dbReference type="EMBL" id="KAJ4488540.1"/>
    </source>
</evidence>
<dbReference type="InterPro" id="IPR022707">
    <property type="entry name" value="Mot1_central_dom"/>
</dbReference>
<dbReference type="Pfam" id="PF00271">
    <property type="entry name" value="Helicase_C"/>
    <property type="match status" value="1"/>
</dbReference>
<dbReference type="InterPro" id="IPR044972">
    <property type="entry name" value="Mot1"/>
</dbReference>
<dbReference type="SUPFAM" id="SSF52540">
    <property type="entry name" value="P-loop containing nucleoside triphosphate hydrolases"/>
    <property type="match status" value="2"/>
</dbReference>
<dbReference type="SUPFAM" id="SSF48371">
    <property type="entry name" value="ARM repeat"/>
    <property type="match status" value="1"/>
</dbReference>
<feature type="compositionally biased region" description="Low complexity" evidence="12">
    <location>
        <begin position="1637"/>
        <end position="1648"/>
    </location>
</feature>
<reference evidence="16" key="1">
    <citation type="submission" date="2022-08" db="EMBL/GenBank/DDBJ databases">
        <title>A Global Phylogenomic Analysis of the Shiitake Genus Lentinula.</title>
        <authorList>
            <consortium name="DOE Joint Genome Institute"/>
            <person name="Sierra-Patev S."/>
            <person name="Min B."/>
            <person name="Naranjo-Ortiz M."/>
            <person name="Looney B."/>
            <person name="Konkel Z."/>
            <person name="Slot J.C."/>
            <person name="Sakamoto Y."/>
            <person name="Steenwyk J.L."/>
            <person name="Rokas A."/>
            <person name="Carro J."/>
            <person name="Camarero S."/>
            <person name="Ferreira P."/>
            <person name="Molpeceres G."/>
            <person name="Ruiz-Duenas F.J."/>
            <person name="Serrano A."/>
            <person name="Henrissat B."/>
            <person name="Drula E."/>
            <person name="Hughes K.W."/>
            <person name="Mata J.L."/>
            <person name="Ishikawa N.K."/>
            <person name="Vargas-Isla R."/>
            <person name="Ushijima S."/>
            <person name="Smith C.A."/>
            <person name="Ahrendt S."/>
            <person name="Andreopoulos W."/>
            <person name="He G."/>
            <person name="Labutti K."/>
            <person name="Lipzen A."/>
            <person name="Ng V."/>
            <person name="Riley R."/>
            <person name="Sandor L."/>
            <person name="Barry K."/>
            <person name="Martinez A.T."/>
            <person name="Xiao Y."/>
            <person name="Gibbons J.G."/>
            <person name="Terashima K."/>
            <person name="Grigoriev I.V."/>
            <person name="Hibbett D.S."/>
        </authorList>
    </citation>
    <scope>NUCLEOTIDE SEQUENCE</scope>
    <source>
        <strain evidence="16">JLM2183</strain>
    </source>
</reference>
<evidence type="ECO:0000256" key="3">
    <source>
        <dbReference type="ARBA" id="ARBA00022737"/>
    </source>
</evidence>
<feature type="compositionally biased region" description="Polar residues" evidence="12">
    <location>
        <begin position="303"/>
        <end position="321"/>
    </location>
</feature>
<feature type="compositionally biased region" description="Low complexity" evidence="12">
    <location>
        <begin position="244"/>
        <end position="255"/>
    </location>
</feature>
<evidence type="ECO:0000256" key="6">
    <source>
        <dbReference type="ARBA" id="ARBA00022806"/>
    </source>
</evidence>
<dbReference type="InterPro" id="IPR044078">
    <property type="entry name" value="Mot1_ATP-bd"/>
</dbReference>
<feature type="domain" description="Helicase ATP-binding" evidence="13">
    <location>
        <begin position="1369"/>
        <end position="1542"/>
    </location>
</feature>
<dbReference type="CDD" id="cd17999">
    <property type="entry name" value="DEXHc_Mot1"/>
    <property type="match status" value="1"/>
</dbReference>
<dbReference type="InterPro" id="IPR038718">
    <property type="entry name" value="SNF2-like_sf"/>
</dbReference>
<dbReference type="Gene3D" id="3.40.50.10810">
    <property type="entry name" value="Tandem AAA-ATPase domain"/>
    <property type="match status" value="1"/>
</dbReference>
<evidence type="ECO:0000256" key="2">
    <source>
        <dbReference type="ARBA" id="ARBA00007025"/>
    </source>
</evidence>
<dbReference type="Proteomes" id="UP001150266">
    <property type="component" value="Unassembled WGS sequence"/>
</dbReference>
<dbReference type="InterPro" id="IPR049730">
    <property type="entry name" value="SNF2/RAD54-like_C"/>
</dbReference>
<feature type="region of interest" description="Disordered" evidence="12">
    <location>
        <begin position="1091"/>
        <end position="1113"/>
    </location>
</feature>
<dbReference type="EMBL" id="JAOTPV010000002">
    <property type="protein sequence ID" value="KAJ4488540.1"/>
    <property type="molecule type" value="Genomic_DNA"/>
</dbReference>
<dbReference type="GO" id="GO:0005524">
    <property type="term" value="F:ATP binding"/>
    <property type="evidence" value="ECO:0007669"/>
    <property type="project" value="UniProtKB-KW"/>
</dbReference>
<dbReference type="OrthoDB" id="10252227at2759"/>
<dbReference type="PANTHER" id="PTHR36498:SF1">
    <property type="entry name" value="TATA-BINDING PROTEIN-ASSOCIATED FACTOR 172"/>
    <property type="match status" value="1"/>
</dbReference>
<dbReference type="GO" id="GO:0003677">
    <property type="term" value="F:DNA binding"/>
    <property type="evidence" value="ECO:0007669"/>
    <property type="project" value="UniProtKB-KW"/>
</dbReference>
<evidence type="ECO:0000259" key="14">
    <source>
        <dbReference type="PROSITE" id="PS51194"/>
    </source>
</evidence>
<gene>
    <name evidence="15" type="ORF">J3R30DRAFT_3695031</name>
    <name evidence="16" type="ORF">J3R30DRAFT_3696363</name>
</gene>
<dbReference type="InterPro" id="IPR011989">
    <property type="entry name" value="ARM-like"/>
</dbReference>
<proteinExistence type="inferred from homology"/>
<evidence type="ECO:0000256" key="10">
    <source>
        <dbReference type="ARBA" id="ARBA00073046"/>
    </source>
</evidence>
<evidence type="ECO:0000256" key="5">
    <source>
        <dbReference type="ARBA" id="ARBA00022801"/>
    </source>
</evidence>
<protein>
    <recommendedName>
        <fullName evidence="10">TATA-binding protein-associated factor mot1</fullName>
    </recommendedName>
    <alternativeName>
        <fullName evidence="11">Modifier of transcription 1</fullName>
    </alternativeName>
</protein>
<dbReference type="GO" id="GO:0016887">
    <property type="term" value="F:ATP hydrolysis activity"/>
    <property type="evidence" value="ECO:0007669"/>
    <property type="project" value="InterPro"/>
</dbReference>
<dbReference type="FunFam" id="3.40.50.300:FF:000428">
    <property type="entry name" value="TATA-binding protein-associated factor 172"/>
    <property type="match status" value="1"/>
</dbReference>
<keyword evidence="17" id="KW-1185">Reference proteome</keyword>
<keyword evidence="3" id="KW-0677">Repeat</keyword>
<dbReference type="PANTHER" id="PTHR36498">
    <property type="entry name" value="TATA-BINDING PROTEIN-ASSOCIATED FACTOR 172"/>
    <property type="match status" value="1"/>
</dbReference>
<dbReference type="Pfam" id="PF12054">
    <property type="entry name" value="DUF3535"/>
    <property type="match status" value="1"/>
</dbReference>
<dbReference type="PROSITE" id="PS51192">
    <property type="entry name" value="HELICASE_ATP_BIND_1"/>
    <property type="match status" value="1"/>
</dbReference>
<evidence type="ECO:0000256" key="4">
    <source>
        <dbReference type="ARBA" id="ARBA00022741"/>
    </source>
</evidence>
<comment type="similarity">
    <text evidence="2">Belongs to the SNF2/RAD54 helicase family.</text>
</comment>
<keyword evidence="9" id="KW-0539">Nucleus</keyword>
<evidence type="ECO:0000313" key="15">
    <source>
        <dbReference type="EMBL" id="KAJ4487522.1"/>
    </source>
</evidence>
<dbReference type="InterPro" id="IPR001650">
    <property type="entry name" value="Helicase_C-like"/>
</dbReference>
<dbReference type="FunFam" id="3.40.50.10810:FF:000009">
    <property type="entry name" value="B-TFIID TATA-box-binding protein-associated factor 1"/>
    <property type="match status" value="1"/>
</dbReference>
<dbReference type="InterPro" id="IPR014001">
    <property type="entry name" value="Helicase_ATP-bd"/>
</dbReference>
<evidence type="ECO:0000256" key="11">
    <source>
        <dbReference type="ARBA" id="ARBA00081329"/>
    </source>
</evidence>
<dbReference type="CDD" id="cd18793">
    <property type="entry name" value="SF2_C_SNF"/>
    <property type="match status" value="1"/>
</dbReference>
<dbReference type="SMART" id="SM00490">
    <property type="entry name" value="HELICc"/>
    <property type="match status" value="1"/>
</dbReference>
<evidence type="ECO:0000259" key="13">
    <source>
        <dbReference type="PROSITE" id="PS51192"/>
    </source>
</evidence>
<feature type="region of interest" description="Disordered" evidence="12">
    <location>
        <begin position="1718"/>
        <end position="1741"/>
    </location>
</feature>
<evidence type="ECO:0000256" key="8">
    <source>
        <dbReference type="ARBA" id="ARBA00023125"/>
    </source>
</evidence>
<feature type="region of interest" description="Disordered" evidence="12">
    <location>
        <begin position="1630"/>
        <end position="1649"/>
    </location>
</feature>
<dbReference type="EMBL" id="JAOTPV010000002">
    <property type="protein sequence ID" value="KAJ4487522.1"/>
    <property type="molecule type" value="Genomic_DNA"/>
</dbReference>
<keyword evidence="6" id="KW-0347">Helicase</keyword>
<name>A0A9W9DVS1_9AGAR</name>
<evidence type="ECO:0000256" key="12">
    <source>
        <dbReference type="SAM" id="MobiDB-lite"/>
    </source>
</evidence>
<evidence type="ECO:0000256" key="1">
    <source>
        <dbReference type="ARBA" id="ARBA00004123"/>
    </source>
</evidence>
<evidence type="ECO:0000256" key="9">
    <source>
        <dbReference type="ARBA" id="ARBA00023242"/>
    </source>
</evidence>
<comment type="subcellular location">
    <subcellularLocation>
        <location evidence="1">Nucleus</location>
    </subcellularLocation>
</comment>
<keyword evidence="5" id="KW-0378">Hydrolase</keyword>
<dbReference type="GO" id="GO:0005634">
    <property type="term" value="C:nucleus"/>
    <property type="evidence" value="ECO:0007669"/>
    <property type="project" value="UniProtKB-SubCell"/>
</dbReference>
<feature type="domain" description="Helicase C-terminal" evidence="14">
    <location>
        <begin position="1726"/>
        <end position="1888"/>
    </location>
</feature>
<keyword evidence="4" id="KW-0547">Nucleotide-binding</keyword>
<dbReference type="InterPro" id="IPR016024">
    <property type="entry name" value="ARM-type_fold"/>
</dbReference>
<dbReference type="PROSITE" id="PS51194">
    <property type="entry name" value="HELICASE_CTER"/>
    <property type="match status" value="1"/>
</dbReference>
<dbReference type="SMART" id="SM00487">
    <property type="entry name" value="DEXDc"/>
    <property type="match status" value="1"/>
</dbReference>
<keyword evidence="8" id="KW-0238">DNA-binding</keyword>
<sequence length="1956" mass="216165">MTSRLDRLLLLLDTGSSTSVRNTAAKQLAQLAAKSIISDVTVSVTEDVKNNRQHASFRDPAAWSELMAVVARVIPYLHSKSHETRIAASVALSHVFSSTPIWQPLYNDEDSMMYTDDSPPPAPEFTSFSVEELVSHGKLLLASSGKEFIRPAVLSSPAEVKKARKEAMGRLGLEFLDDVAEEMDLDKELGADIEGNDVDMDIKTEELTPSGSPMDICPPTIIKKEESAPSRSATPADPSPTPTTPAAEAEPSAMSARERNRLKRKRKPGNSAFVAPQPPPQASGSKYSAIATGASKARLVPTDENSASTSRLGSPSGTSSDKVVMDPSKGGAVSPKALKEAKALGVKPGLWIWDGVVQVLEVDLFSVAWEVRHGAALALRELLKIQGKCGGMQDNSSRQENLVAHEKWCNDLSAKLLCVLVLDRFGDFVSDQVVAPVREMISQTLASLLIHMPQRSVLHVHSILLQMIRQEFVIPVPTLPLPKLKGSRKKASAEQKITHIWEIRHAGLLGIKYEVAVRSDLFDSIGEKLQEDVKQEYETIKAVGTPILSDVVDAAVLGLGDKDDDVRAVAASCLLPVAGHLVEQLPESLDRVLLVLWSCLSDMKDDLSSSVGAVMELLGKLVAYSKVIEILANETVSLPLATLAPTLFPFFRHTITNVRLSVVNTLHSFMTVESLPRDWISVPFLRLLYQNMIVEERLEIRDASLEAWRTAIEIISAMPGWMENNLTQQLILEWYAIVMTPLGLPVDPVAFYYPVLVAEGEVPPERHNVDKNMLAQDMALITAEVIMKARIAGSTALALLIAYWPTSVTSMEEVFQPILLHYVDSTSMLQKVLSAIISEEWAREHSLRAQTDSSLLIDTSNLAKEISNRTLGWLQGAPPAAYHEMAFALARIHVDSVSLLHAFAMDCKLPISSIPFLGTEIDITGTNPDRFTIETAQEAIGTRYNQLKSMLGRTKKRELAIIEEKRTVVSASIDRYLEVKNQNETRVAAAFAAAFVALRSTPDKVSPVVKGIMNGIKNEENIDLQTRSAVAVAAFIEFCSTHQISQPPDKIVKNLCTFLCQDVEQTPTFAYTRKVTDGILSFHKAGQVTSTTVKNAQDKDNSELPVEDTGKSPLSRRGARLAFDELSSKFGGRLLDIIPNMWQSMAGGLLSAFQSDTPEKCDLNMEKHFGQDVIDSLSVLDAAVPTFHPDLWSKIAETFPMMHLALRSKFAIIRQSAARCFATFCDVITADAMRFVIEQVVPSISDPLILANRQGVTELIYHIVQKLDIKALPYVIFLVIPVLGRMSDANEDIRATATNTFASLVKMIPLEAGLPDPPGFPEELLKRREDERQFLTQLLDGSKVEQYTMPVPINAELRKYQQDGVNWLAFLAKYQLHGILCDDMGLGKTIQSICILSSKHFERAERYKVTKSPDAVHLPSLIICPPTLTGHWYYEILKYADNLKPVLYTGNARERTKLVPKFKNYDVVVTSYEVVRNDINNLESMRWLYCILDEGHVIKNAKTKLTKAVKSVQAQHRLILSGTPIQNNVLELWSLFDFLMPGFLGTESSFNERFSKPILSNRDGKSRNGEAAALALEALHKQVLPFLLRRLKEDVLHDLPPKIIQDYYCDLSELQRNLYDDFSKSSGRQDAEAAVQKTTASSSASSSKEGGQQHIFQSLQYLRKLCNHPALVLKDQEAINTALEKFGKKSEGLADIQHAPKLLALRQLLLDCGIGGGSASPTTDQSKTELLDTSPDSDGASGTFSQHRVLIFCQMKQMLDIIETDLFKVHMPSVTYMRLDGGTDTSKRHAIVQTFNSDPSIDVLLLTTHVGGLGLTLTGADTVIFVEHDWNPMKDLQAMDRAHRIGQKKVVNVYRLITKGTLEEKIMGLQRFKMNIANSVVTQQNSGLSSMDTDLVLDLFRRTSEEEDAAAAAKKKAKEGHGPLNHQNILHGLEDLPPEDEYQDLDMSKFLGSIGK</sequence>
<dbReference type="GO" id="GO:0017025">
    <property type="term" value="F:TBP-class protein binding"/>
    <property type="evidence" value="ECO:0007669"/>
    <property type="project" value="InterPro"/>
</dbReference>
<accession>A0A9W9DVS1</accession>
<feature type="region of interest" description="Disordered" evidence="12">
    <location>
        <begin position="1910"/>
        <end position="1938"/>
    </location>
</feature>
<dbReference type="Gene3D" id="3.40.50.300">
    <property type="entry name" value="P-loop containing nucleotide triphosphate hydrolases"/>
    <property type="match status" value="1"/>
</dbReference>
<evidence type="ECO:0000256" key="7">
    <source>
        <dbReference type="ARBA" id="ARBA00022840"/>
    </source>
</evidence>